<dbReference type="Gene3D" id="1.10.167.10">
    <property type="entry name" value="Regulator of G-protein Signalling 4, domain 2"/>
    <property type="match status" value="1"/>
</dbReference>
<dbReference type="InterPro" id="IPR001610">
    <property type="entry name" value="PAC"/>
</dbReference>
<dbReference type="SMART" id="SM00315">
    <property type="entry name" value="RGS"/>
    <property type="match status" value="1"/>
</dbReference>
<protein>
    <recommendedName>
        <fullName evidence="9">PAS domain-containing protein</fullName>
    </recommendedName>
</protein>
<evidence type="ECO:0000313" key="7">
    <source>
        <dbReference type="EMBL" id="KNC78874.1"/>
    </source>
</evidence>
<proteinExistence type="predicted"/>
<dbReference type="eggNOG" id="ENOG502S3IW">
    <property type="taxonomic scope" value="Eukaryota"/>
</dbReference>
<evidence type="ECO:0000256" key="1">
    <source>
        <dbReference type="ARBA" id="ARBA00022630"/>
    </source>
</evidence>
<dbReference type="Pfam" id="PF00615">
    <property type="entry name" value="RGS"/>
    <property type="match status" value="1"/>
</dbReference>
<evidence type="ECO:0000256" key="4">
    <source>
        <dbReference type="SAM" id="MobiDB-lite"/>
    </source>
</evidence>
<dbReference type="OrthoDB" id="447251at2759"/>
<keyword evidence="2" id="KW-0288">FMN</keyword>
<dbReference type="GO" id="GO:0005634">
    <property type="term" value="C:nucleus"/>
    <property type="evidence" value="ECO:0007669"/>
    <property type="project" value="TreeGrafter"/>
</dbReference>
<dbReference type="PROSITE" id="PS50112">
    <property type="entry name" value="PAS"/>
    <property type="match status" value="1"/>
</dbReference>
<dbReference type="Proteomes" id="UP000054560">
    <property type="component" value="Unassembled WGS sequence"/>
</dbReference>
<feature type="domain" description="PAS" evidence="5">
    <location>
        <begin position="313"/>
        <end position="357"/>
    </location>
</feature>
<evidence type="ECO:0000256" key="3">
    <source>
        <dbReference type="ARBA" id="ARBA00022991"/>
    </source>
</evidence>
<accession>A0A0L0FQ90</accession>
<dbReference type="PANTHER" id="PTHR47429">
    <property type="entry name" value="PROTEIN TWIN LOV 1"/>
    <property type="match status" value="1"/>
</dbReference>
<dbReference type="NCBIfam" id="TIGR00229">
    <property type="entry name" value="sensory_box"/>
    <property type="match status" value="1"/>
</dbReference>
<dbReference type="SUPFAM" id="SSF55785">
    <property type="entry name" value="PYP-like sensor domain (PAS domain)"/>
    <property type="match status" value="1"/>
</dbReference>
<feature type="compositionally biased region" description="Polar residues" evidence="4">
    <location>
        <begin position="164"/>
        <end position="173"/>
    </location>
</feature>
<dbReference type="GeneID" id="25909216"/>
<dbReference type="CDD" id="cd00130">
    <property type="entry name" value="PAS"/>
    <property type="match status" value="1"/>
</dbReference>
<name>A0A0L0FQ90_9EUKA</name>
<dbReference type="InterPro" id="IPR036305">
    <property type="entry name" value="RGS_sf"/>
</dbReference>
<organism evidence="7 8">
    <name type="scientific">Sphaeroforma arctica JP610</name>
    <dbReference type="NCBI Taxonomy" id="667725"/>
    <lineage>
        <taxon>Eukaryota</taxon>
        <taxon>Ichthyosporea</taxon>
        <taxon>Ichthyophonida</taxon>
        <taxon>Sphaeroforma</taxon>
    </lineage>
</organism>
<dbReference type="PANTHER" id="PTHR47429:SF2">
    <property type="entry name" value="PROTEIN TWIN LOV 1"/>
    <property type="match status" value="1"/>
</dbReference>
<dbReference type="PROSITE" id="PS50132">
    <property type="entry name" value="RGS"/>
    <property type="match status" value="1"/>
</dbReference>
<keyword evidence="1" id="KW-0285">Flavoprotein</keyword>
<gene>
    <name evidence="7" type="ORF">SARC_08712</name>
</gene>
<dbReference type="Pfam" id="PF13426">
    <property type="entry name" value="PAS_9"/>
    <property type="match status" value="1"/>
</dbReference>
<dbReference type="SUPFAM" id="SSF48097">
    <property type="entry name" value="Regulator of G-protein signaling, RGS"/>
    <property type="match status" value="1"/>
</dbReference>
<dbReference type="InterPro" id="IPR000014">
    <property type="entry name" value="PAS"/>
</dbReference>
<keyword evidence="3" id="KW-0157">Chromophore</keyword>
<dbReference type="SMART" id="SM00086">
    <property type="entry name" value="PAC"/>
    <property type="match status" value="1"/>
</dbReference>
<dbReference type="Gene3D" id="3.30.450.20">
    <property type="entry name" value="PAS domain"/>
    <property type="match status" value="1"/>
</dbReference>
<reference evidence="7 8" key="1">
    <citation type="submission" date="2011-02" db="EMBL/GenBank/DDBJ databases">
        <title>The Genome Sequence of Sphaeroforma arctica JP610.</title>
        <authorList>
            <consortium name="The Broad Institute Genome Sequencing Platform"/>
            <person name="Russ C."/>
            <person name="Cuomo C."/>
            <person name="Young S.K."/>
            <person name="Zeng Q."/>
            <person name="Gargeya S."/>
            <person name="Alvarado L."/>
            <person name="Berlin A."/>
            <person name="Chapman S.B."/>
            <person name="Chen Z."/>
            <person name="Freedman E."/>
            <person name="Gellesch M."/>
            <person name="Goldberg J."/>
            <person name="Griggs A."/>
            <person name="Gujja S."/>
            <person name="Heilman E."/>
            <person name="Heiman D."/>
            <person name="Howarth C."/>
            <person name="Mehta T."/>
            <person name="Neiman D."/>
            <person name="Pearson M."/>
            <person name="Roberts A."/>
            <person name="Saif S."/>
            <person name="Shea T."/>
            <person name="Shenoy N."/>
            <person name="Sisk P."/>
            <person name="Stolte C."/>
            <person name="Sykes S."/>
            <person name="White J."/>
            <person name="Yandava C."/>
            <person name="Burger G."/>
            <person name="Gray M.W."/>
            <person name="Holland P.W.H."/>
            <person name="King N."/>
            <person name="Lang F.B.F."/>
            <person name="Roger A.J."/>
            <person name="Ruiz-Trillo I."/>
            <person name="Haas B."/>
            <person name="Nusbaum C."/>
            <person name="Birren B."/>
        </authorList>
    </citation>
    <scope>NUCLEOTIDE SEQUENCE [LARGE SCALE GENOMIC DNA]</scope>
    <source>
        <strain evidence="7 8">JP610</strain>
    </source>
</reference>
<keyword evidence="8" id="KW-1185">Reference proteome</keyword>
<dbReference type="STRING" id="667725.A0A0L0FQ90"/>
<dbReference type="RefSeq" id="XP_014152776.1">
    <property type="nucleotide sequence ID" value="XM_014297301.1"/>
</dbReference>
<evidence type="ECO:0008006" key="9">
    <source>
        <dbReference type="Google" id="ProtNLM"/>
    </source>
</evidence>
<dbReference type="InterPro" id="IPR016137">
    <property type="entry name" value="RGS"/>
</dbReference>
<sequence>MTDQDSMGKLALMFDTTSPRTRNPLSNKTPSTKVKPTKSHIKALKQLNLFKWSKDVLDYKGTQQDDDLKELVESTWLINRTRSLSMILQDETGMQLFETFLWSEQILENLSLWKELEGLKTLKRREHLQMIGTLVSRRFVDTGTVNFTDEQRTDFQKALQFEDNQGDGTLSTGEESKKAESVHTLPSVGNGNQIKKSLSSIMGEEEENNVARIQGSLVALMAVDSFPRFLASNAGKDYLTKLMVRVKKKELPKLTKLIESENALKNNIHKKQLSSNWMASLISMGQMLPFCITISARTSDEDLGVEGRYPLCYINEQFTSTTGYTKTETIGRSCRFLQGPDSEPEPKRLLKESVENGTKLHVTITNYTKDQKVFKNCLTLFPIHNDQGVVQYIVGIQYDATDNSSEKMANLQPILNFLDDHKTI</sequence>
<evidence type="ECO:0000259" key="6">
    <source>
        <dbReference type="PROSITE" id="PS50132"/>
    </source>
</evidence>
<dbReference type="AlphaFoldDB" id="A0A0L0FQ90"/>
<dbReference type="EMBL" id="KQ242407">
    <property type="protein sequence ID" value="KNC78874.1"/>
    <property type="molecule type" value="Genomic_DNA"/>
</dbReference>
<feature type="region of interest" description="Disordered" evidence="4">
    <location>
        <begin position="164"/>
        <end position="191"/>
    </location>
</feature>
<dbReference type="InterPro" id="IPR044926">
    <property type="entry name" value="RGS_subdomain_2"/>
</dbReference>
<evidence type="ECO:0000313" key="8">
    <source>
        <dbReference type="Proteomes" id="UP000054560"/>
    </source>
</evidence>
<evidence type="ECO:0000259" key="5">
    <source>
        <dbReference type="PROSITE" id="PS50112"/>
    </source>
</evidence>
<feature type="domain" description="RGS" evidence="6">
    <location>
        <begin position="83"/>
        <end position="239"/>
    </location>
</feature>
<dbReference type="InterPro" id="IPR035965">
    <property type="entry name" value="PAS-like_dom_sf"/>
</dbReference>
<evidence type="ECO:0000256" key="2">
    <source>
        <dbReference type="ARBA" id="ARBA00022643"/>
    </source>
</evidence>